<feature type="compositionally biased region" description="Polar residues" evidence="1">
    <location>
        <begin position="9"/>
        <end position="19"/>
    </location>
</feature>
<evidence type="ECO:0000313" key="2">
    <source>
        <dbReference type="EMBL" id="ONK73393.1"/>
    </source>
</evidence>
<name>A0A5P1F6M2_ASPOF</name>
<gene>
    <name evidence="2" type="ORF">A4U43_C04F31020</name>
</gene>
<keyword evidence="3" id="KW-1185">Reference proteome</keyword>
<feature type="region of interest" description="Disordered" evidence="1">
    <location>
        <begin position="1"/>
        <end position="20"/>
    </location>
</feature>
<reference evidence="3" key="1">
    <citation type="journal article" date="2017" name="Nat. Commun.">
        <title>The asparagus genome sheds light on the origin and evolution of a young Y chromosome.</title>
        <authorList>
            <person name="Harkess A."/>
            <person name="Zhou J."/>
            <person name="Xu C."/>
            <person name="Bowers J.E."/>
            <person name="Van der Hulst R."/>
            <person name="Ayyampalayam S."/>
            <person name="Mercati F."/>
            <person name="Riccardi P."/>
            <person name="McKain M.R."/>
            <person name="Kakrana A."/>
            <person name="Tang H."/>
            <person name="Ray J."/>
            <person name="Groenendijk J."/>
            <person name="Arikit S."/>
            <person name="Mathioni S.M."/>
            <person name="Nakano M."/>
            <person name="Shan H."/>
            <person name="Telgmann-Rauber A."/>
            <person name="Kanno A."/>
            <person name="Yue Z."/>
            <person name="Chen H."/>
            <person name="Li W."/>
            <person name="Chen Y."/>
            <person name="Xu X."/>
            <person name="Zhang Y."/>
            <person name="Luo S."/>
            <person name="Chen H."/>
            <person name="Gao J."/>
            <person name="Mao Z."/>
            <person name="Pires J.C."/>
            <person name="Luo M."/>
            <person name="Kudrna D."/>
            <person name="Wing R.A."/>
            <person name="Meyers B.C."/>
            <person name="Yi K."/>
            <person name="Kong H."/>
            <person name="Lavrijsen P."/>
            <person name="Sunseri F."/>
            <person name="Falavigna A."/>
            <person name="Ye Y."/>
            <person name="Leebens-Mack J.H."/>
            <person name="Chen G."/>
        </authorList>
    </citation>
    <scope>NUCLEOTIDE SEQUENCE [LARGE SCALE GENOMIC DNA]</scope>
    <source>
        <strain evidence="3">cv. DH0086</strain>
    </source>
</reference>
<organism evidence="2 3">
    <name type="scientific">Asparagus officinalis</name>
    <name type="common">Garden asparagus</name>
    <dbReference type="NCBI Taxonomy" id="4686"/>
    <lineage>
        <taxon>Eukaryota</taxon>
        <taxon>Viridiplantae</taxon>
        <taxon>Streptophyta</taxon>
        <taxon>Embryophyta</taxon>
        <taxon>Tracheophyta</taxon>
        <taxon>Spermatophyta</taxon>
        <taxon>Magnoliopsida</taxon>
        <taxon>Liliopsida</taxon>
        <taxon>Asparagales</taxon>
        <taxon>Asparagaceae</taxon>
        <taxon>Asparagoideae</taxon>
        <taxon>Asparagus</taxon>
    </lineage>
</organism>
<dbReference type="Gramene" id="ONK73393">
    <property type="protein sequence ID" value="ONK73393"/>
    <property type="gene ID" value="A4U43_C04F31020"/>
</dbReference>
<proteinExistence type="predicted"/>
<evidence type="ECO:0000313" key="3">
    <source>
        <dbReference type="Proteomes" id="UP000243459"/>
    </source>
</evidence>
<dbReference type="EMBL" id="CM007384">
    <property type="protein sequence ID" value="ONK73393.1"/>
    <property type="molecule type" value="Genomic_DNA"/>
</dbReference>
<sequence>MVATTTTTRSLPATISNGDDLSPFIRRAFAQSKPEALLHNLRLFARSKYFIRSVDDLHSLLFEAETLKSSISDSNSTSTMLLSAKQKDIQARSIL</sequence>
<evidence type="ECO:0000256" key="1">
    <source>
        <dbReference type="SAM" id="MobiDB-lite"/>
    </source>
</evidence>
<protein>
    <submittedName>
        <fullName evidence="2">Uncharacterized protein</fullName>
    </submittedName>
</protein>
<dbReference type="AlphaFoldDB" id="A0A5P1F6M2"/>
<dbReference type="Proteomes" id="UP000243459">
    <property type="component" value="Chromosome 4"/>
</dbReference>
<accession>A0A5P1F6M2</accession>